<evidence type="ECO:0000256" key="2">
    <source>
        <dbReference type="ARBA" id="ARBA00022490"/>
    </source>
</evidence>
<comment type="caution">
    <text evidence="4">The sequence shown here is derived from an EMBL/GenBank/DDBJ whole genome shotgun (WGS) entry which is preliminary data.</text>
</comment>
<evidence type="ECO:0000256" key="3">
    <source>
        <dbReference type="HAMAP-Rule" id="MF_00795"/>
    </source>
</evidence>
<dbReference type="RefSeq" id="WP_035314919.1">
    <property type="nucleotide sequence ID" value="NZ_AODH01000035.1"/>
</dbReference>
<dbReference type="STRING" id="1265861.BCAMP_08676"/>
<dbReference type="FunFam" id="3.20.20.380:FF:000003">
    <property type="entry name" value="Copper homeostasis protein CutC"/>
    <property type="match status" value="1"/>
</dbReference>
<dbReference type="PATRIC" id="fig|1265861.3.peg.1702"/>
<keyword evidence="2 3" id="KW-0963">Cytoplasm</keyword>
<comment type="similarity">
    <text evidence="1 3">Belongs to the CutC family.</text>
</comment>
<dbReference type="Pfam" id="PF03932">
    <property type="entry name" value="CutC"/>
    <property type="match status" value="1"/>
</dbReference>
<evidence type="ECO:0000313" key="4">
    <source>
        <dbReference type="EMBL" id="EUJ38616.1"/>
    </source>
</evidence>
<dbReference type="EMBL" id="AODH01000035">
    <property type="protein sequence ID" value="EUJ38616.1"/>
    <property type="molecule type" value="Genomic_DNA"/>
</dbReference>
<reference evidence="4 5" key="1">
    <citation type="submission" date="2012-12" db="EMBL/GenBank/DDBJ databases">
        <title>Novel taxa of Listeriaceae from agricultural environments in the United States.</title>
        <authorList>
            <person name="den Bakker H.C."/>
            <person name="Allred A."/>
            <person name="Warchocki S."/>
            <person name="Wright E.M."/>
            <person name="Burrell A."/>
            <person name="Nightingale K.K."/>
            <person name="Kephart D."/>
            <person name="Wiedmann M."/>
        </authorList>
    </citation>
    <scope>NUCLEOTIDE SEQUENCE [LARGE SCALE GENOMIC DNA]</scope>
    <source>
        <strain evidence="4 5">FSL F6-1037</strain>
    </source>
</reference>
<dbReference type="GO" id="GO:0005507">
    <property type="term" value="F:copper ion binding"/>
    <property type="evidence" value="ECO:0007669"/>
    <property type="project" value="TreeGrafter"/>
</dbReference>
<dbReference type="PANTHER" id="PTHR12598">
    <property type="entry name" value="COPPER HOMEOSTASIS PROTEIN CUTC"/>
    <property type="match status" value="1"/>
</dbReference>
<dbReference type="HAMAP" id="MF_00795">
    <property type="entry name" value="CutC"/>
    <property type="match status" value="1"/>
</dbReference>
<dbReference type="Proteomes" id="UP000019243">
    <property type="component" value="Unassembled WGS sequence"/>
</dbReference>
<dbReference type="SUPFAM" id="SSF110395">
    <property type="entry name" value="CutC-like"/>
    <property type="match status" value="1"/>
</dbReference>
<comment type="caution">
    <text evidence="3">Once thought to be involved in copper homeostasis, experiments in E.coli have shown this is not the case.</text>
</comment>
<accession>W7CS71</accession>
<keyword evidence="5" id="KW-1185">Reference proteome</keyword>
<dbReference type="OrthoDB" id="9815677at2"/>
<evidence type="ECO:0000313" key="5">
    <source>
        <dbReference type="Proteomes" id="UP000019243"/>
    </source>
</evidence>
<dbReference type="AlphaFoldDB" id="W7CS71"/>
<evidence type="ECO:0000256" key="1">
    <source>
        <dbReference type="ARBA" id="ARBA00007768"/>
    </source>
</evidence>
<protein>
    <recommendedName>
        <fullName evidence="3">PF03932 family protein CutC</fullName>
    </recommendedName>
</protein>
<name>W7CS71_9LIST</name>
<gene>
    <name evidence="3" type="primary">cutC</name>
    <name evidence="4" type="ORF">BCAMP_08676</name>
</gene>
<organism evidence="4 5">
    <name type="scientific">Brochothrix campestris FSL F6-1037</name>
    <dbReference type="NCBI Taxonomy" id="1265861"/>
    <lineage>
        <taxon>Bacteria</taxon>
        <taxon>Bacillati</taxon>
        <taxon>Bacillota</taxon>
        <taxon>Bacilli</taxon>
        <taxon>Bacillales</taxon>
        <taxon>Listeriaceae</taxon>
        <taxon>Brochothrix</taxon>
    </lineage>
</organism>
<comment type="subcellular location">
    <subcellularLocation>
        <location evidence="3">Cytoplasm</location>
    </subcellularLocation>
</comment>
<proteinExistence type="inferred from homology"/>
<sequence>MLLKEVCVENFERIPAIIAAADRIELCDNLAEGGTSVSLGVAKQTAAFCAQHKVPVMAMVRPRKGDFVFNEAELAMMLTDVQAYKDCGITGLVFGCLTAVNTLDEEKNKAIIAAAAGMDLTFHMAFDELSDPFKAIDWLADHGVTRILTHGGPLTTAISDHLAVLKAYQNHANERLVILPGGGITKENMHNIAHILEVTEVHGTRLV</sequence>
<dbReference type="InterPro" id="IPR036822">
    <property type="entry name" value="CutC-like_dom_sf"/>
</dbReference>
<dbReference type="PANTHER" id="PTHR12598:SF0">
    <property type="entry name" value="COPPER HOMEOSTASIS PROTEIN CUTC HOMOLOG"/>
    <property type="match status" value="1"/>
</dbReference>
<dbReference type="GO" id="GO:0005737">
    <property type="term" value="C:cytoplasm"/>
    <property type="evidence" value="ECO:0007669"/>
    <property type="project" value="UniProtKB-SubCell"/>
</dbReference>
<dbReference type="Gene3D" id="3.20.20.380">
    <property type="entry name" value="Copper homeostasis (CutC) domain"/>
    <property type="match status" value="1"/>
</dbReference>
<dbReference type="InterPro" id="IPR005627">
    <property type="entry name" value="CutC-like"/>
</dbReference>